<evidence type="ECO:0000256" key="8">
    <source>
        <dbReference type="ARBA" id="ARBA00025699"/>
    </source>
</evidence>
<sequence>MRIHRFYIEERISPDLRISIKNEKLLHQWRNVLRLKVGNEVVLFDGYGKDHRCELAVLTKKEAVCMIRESTESAQAPQQEFFLFVSLIKKERFEWLLEKATELGVAQIRPVIADRSEVKKFNLARAKDIVREATEQSGRGNLPALYEPMDLENVFKEYQYFPSLAFDPNGDTFKKAEYDTEGKLGAFIGPEGGWSARELEYFRTEKVRMCSLGAPTLRAETAAVAVTALLLLQS</sequence>
<evidence type="ECO:0000259" key="11">
    <source>
        <dbReference type="Pfam" id="PF04452"/>
    </source>
</evidence>
<dbReference type="EC" id="2.1.1.193" evidence="10"/>
<dbReference type="InterPro" id="IPR029028">
    <property type="entry name" value="Alpha/beta_knot_MTases"/>
</dbReference>
<comment type="caution">
    <text evidence="13">The sequence shown here is derived from an EMBL/GenBank/DDBJ whole genome shotgun (WGS) entry which is preliminary data.</text>
</comment>
<proteinExistence type="inferred from homology"/>
<evidence type="ECO:0000256" key="6">
    <source>
        <dbReference type="ARBA" id="ARBA00022679"/>
    </source>
</evidence>
<evidence type="ECO:0000256" key="1">
    <source>
        <dbReference type="ARBA" id="ARBA00004496"/>
    </source>
</evidence>
<dbReference type="InterPro" id="IPR046886">
    <property type="entry name" value="RsmE_MTase_dom"/>
</dbReference>
<dbReference type="InterPro" id="IPR015947">
    <property type="entry name" value="PUA-like_sf"/>
</dbReference>
<dbReference type="AlphaFoldDB" id="A0A2H0KBZ6"/>
<name>A0A2H0KBZ6_9BACT</name>
<keyword evidence="5 10" id="KW-0489">Methyltransferase</keyword>
<dbReference type="PANTHER" id="PTHR30027">
    <property type="entry name" value="RIBOSOMAL RNA SMALL SUBUNIT METHYLTRANSFERASE E"/>
    <property type="match status" value="1"/>
</dbReference>
<dbReference type="InterPro" id="IPR006700">
    <property type="entry name" value="RsmE"/>
</dbReference>
<dbReference type="Gene3D" id="3.40.1280.10">
    <property type="match status" value="1"/>
</dbReference>
<comment type="function">
    <text evidence="8 10">Specifically methylates the N3 position of the uracil ring of uridine 1498 (m3U1498) in 16S rRNA. Acts on the fully assembled 30S ribosomal subunit.</text>
</comment>
<evidence type="ECO:0000259" key="12">
    <source>
        <dbReference type="Pfam" id="PF20260"/>
    </source>
</evidence>
<dbReference type="CDD" id="cd18084">
    <property type="entry name" value="RsmE-like"/>
    <property type="match status" value="1"/>
</dbReference>
<dbReference type="GO" id="GO:0005737">
    <property type="term" value="C:cytoplasm"/>
    <property type="evidence" value="ECO:0007669"/>
    <property type="project" value="UniProtKB-SubCell"/>
</dbReference>
<evidence type="ECO:0000256" key="4">
    <source>
        <dbReference type="ARBA" id="ARBA00022552"/>
    </source>
</evidence>
<evidence type="ECO:0000313" key="13">
    <source>
        <dbReference type="EMBL" id="PIQ68781.1"/>
    </source>
</evidence>
<keyword evidence="4 10" id="KW-0698">rRNA processing</keyword>
<protein>
    <recommendedName>
        <fullName evidence="10">Ribosomal RNA small subunit methyltransferase E</fullName>
        <ecNumber evidence="10">2.1.1.193</ecNumber>
    </recommendedName>
</protein>
<keyword evidence="7 10" id="KW-0949">S-adenosyl-L-methionine</keyword>
<feature type="domain" description="Ribosomal RNA small subunit methyltransferase E PUA-like" evidence="12">
    <location>
        <begin position="31"/>
        <end position="64"/>
    </location>
</feature>
<comment type="similarity">
    <text evidence="2 10">Belongs to the RNA methyltransferase RsmE family.</text>
</comment>
<dbReference type="SUPFAM" id="SSF88697">
    <property type="entry name" value="PUA domain-like"/>
    <property type="match status" value="1"/>
</dbReference>
<accession>A0A2H0KBZ6</accession>
<reference evidence="13 14" key="1">
    <citation type="submission" date="2017-09" db="EMBL/GenBank/DDBJ databases">
        <title>Depth-based differentiation of microbial function through sediment-hosted aquifers and enrichment of novel symbionts in the deep terrestrial subsurface.</title>
        <authorList>
            <person name="Probst A.J."/>
            <person name="Ladd B."/>
            <person name="Jarett J.K."/>
            <person name="Geller-Mcgrath D.E."/>
            <person name="Sieber C.M."/>
            <person name="Emerson J.B."/>
            <person name="Anantharaman K."/>
            <person name="Thomas B.C."/>
            <person name="Malmstrom R."/>
            <person name="Stieglmeier M."/>
            <person name="Klingl A."/>
            <person name="Woyke T."/>
            <person name="Ryan C.M."/>
            <person name="Banfield J.F."/>
        </authorList>
    </citation>
    <scope>NUCLEOTIDE SEQUENCE [LARGE SCALE GENOMIC DNA]</scope>
    <source>
        <strain evidence="13">CG11_big_fil_rev_8_21_14_0_20_46_11</strain>
    </source>
</reference>
<comment type="catalytic activity">
    <reaction evidence="9 10">
        <text>uridine(1498) in 16S rRNA + S-adenosyl-L-methionine = N(3)-methyluridine(1498) in 16S rRNA + S-adenosyl-L-homocysteine + H(+)</text>
        <dbReference type="Rhea" id="RHEA:42920"/>
        <dbReference type="Rhea" id="RHEA-COMP:10283"/>
        <dbReference type="Rhea" id="RHEA-COMP:10284"/>
        <dbReference type="ChEBI" id="CHEBI:15378"/>
        <dbReference type="ChEBI" id="CHEBI:57856"/>
        <dbReference type="ChEBI" id="CHEBI:59789"/>
        <dbReference type="ChEBI" id="CHEBI:65315"/>
        <dbReference type="ChEBI" id="CHEBI:74502"/>
        <dbReference type="EC" id="2.1.1.193"/>
    </reaction>
</comment>
<dbReference type="SUPFAM" id="SSF75217">
    <property type="entry name" value="alpha/beta knot"/>
    <property type="match status" value="1"/>
</dbReference>
<comment type="subcellular location">
    <subcellularLocation>
        <location evidence="1 10">Cytoplasm</location>
    </subcellularLocation>
</comment>
<dbReference type="GO" id="GO:0070042">
    <property type="term" value="F:rRNA (uridine-N3-)-methyltransferase activity"/>
    <property type="evidence" value="ECO:0007669"/>
    <property type="project" value="TreeGrafter"/>
</dbReference>
<dbReference type="NCBIfam" id="TIGR00046">
    <property type="entry name" value="RsmE family RNA methyltransferase"/>
    <property type="match status" value="1"/>
</dbReference>
<evidence type="ECO:0000313" key="14">
    <source>
        <dbReference type="Proteomes" id="UP000229342"/>
    </source>
</evidence>
<keyword evidence="3 10" id="KW-0963">Cytoplasm</keyword>
<gene>
    <name evidence="13" type="ORF">COV91_02420</name>
</gene>
<evidence type="ECO:0000256" key="10">
    <source>
        <dbReference type="PIRNR" id="PIRNR015601"/>
    </source>
</evidence>
<evidence type="ECO:0000256" key="9">
    <source>
        <dbReference type="ARBA" id="ARBA00047944"/>
    </source>
</evidence>
<evidence type="ECO:0000256" key="2">
    <source>
        <dbReference type="ARBA" id="ARBA00005528"/>
    </source>
</evidence>
<dbReference type="InterPro" id="IPR029026">
    <property type="entry name" value="tRNA_m1G_MTases_N"/>
</dbReference>
<dbReference type="PANTHER" id="PTHR30027:SF3">
    <property type="entry name" value="16S RRNA (URACIL(1498)-N(3))-METHYLTRANSFERASE"/>
    <property type="match status" value="1"/>
</dbReference>
<dbReference type="PIRSF" id="PIRSF015601">
    <property type="entry name" value="MTase_slr0722"/>
    <property type="match status" value="1"/>
</dbReference>
<feature type="domain" description="Ribosomal RNA small subunit methyltransferase E methyltransferase" evidence="11">
    <location>
        <begin position="80"/>
        <end position="230"/>
    </location>
</feature>
<organism evidence="13 14">
    <name type="scientific">Candidatus Taylorbacteria bacterium CG11_big_fil_rev_8_21_14_0_20_46_11</name>
    <dbReference type="NCBI Taxonomy" id="1975025"/>
    <lineage>
        <taxon>Bacteria</taxon>
        <taxon>Candidatus Tayloriibacteriota</taxon>
    </lineage>
</organism>
<dbReference type="GO" id="GO:0070475">
    <property type="term" value="P:rRNA base methylation"/>
    <property type="evidence" value="ECO:0007669"/>
    <property type="project" value="TreeGrafter"/>
</dbReference>
<dbReference type="InterPro" id="IPR046887">
    <property type="entry name" value="RsmE_PUA-like"/>
</dbReference>
<dbReference type="EMBL" id="PCVG01000029">
    <property type="protein sequence ID" value="PIQ68781.1"/>
    <property type="molecule type" value="Genomic_DNA"/>
</dbReference>
<evidence type="ECO:0000256" key="3">
    <source>
        <dbReference type="ARBA" id="ARBA00022490"/>
    </source>
</evidence>
<evidence type="ECO:0000256" key="5">
    <source>
        <dbReference type="ARBA" id="ARBA00022603"/>
    </source>
</evidence>
<dbReference type="Pfam" id="PF04452">
    <property type="entry name" value="Methyltrans_RNA"/>
    <property type="match status" value="1"/>
</dbReference>
<keyword evidence="6 10" id="KW-0808">Transferase</keyword>
<dbReference type="Proteomes" id="UP000229342">
    <property type="component" value="Unassembled WGS sequence"/>
</dbReference>
<evidence type="ECO:0000256" key="7">
    <source>
        <dbReference type="ARBA" id="ARBA00022691"/>
    </source>
</evidence>
<dbReference type="Pfam" id="PF20260">
    <property type="entry name" value="PUA_4"/>
    <property type="match status" value="1"/>
</dbReference>